<dbReference type="InterPro" id="IPR036105">
    <property type="entry name" value="DiNase_FeMo-co_biosyn_sf"/>
</dbReference>
<proteinExistence type="predicted"/>
<dbReference type="Proteomes" id="UP000190105">
    <property type="component" value="Unassembled WGS sequence"/>
</dbReference>
<evidence type="ECO:0000259" key="1">
    <source>
        <dbReference type="Pfam" id="PF02579"/>
    </source>
</evidence>
<sequence length="118" mass="12883">MKIAIACEGNYVSGHFGHCEGFTIYELDKDKILGKSFVENPGHRPGFLPVFLKGLGTNVIIAGGMGETAQQLFNENDIEVIVCAQGLCDDVIEKYIKGELKSSGSICREHEHQGHCND</sequence>
<dbReference type="CDD" id="cd00851">
    <property type="entry name" value="MTH1175"/>
    <property type="match status" value="1"/>
</dbReference>
<evidence type="ECO:0000313" key="3">
    <source>
        <dbReference type="Proteomes" id="UP000190105"/>
    </source>
</evidence>
<protein>
    <submittedName>
        <fullName evidence="2">Predicted Fe-Mo cluster-binding protein, NifX family</fullName>
    </submittedName>
</protein>
<feature type="domain" description="Dinitrogenase iron-molybdenum cofactor biosynthesis" evidence="1">
    <location>
        <begin position="9"/>
        <end position="97"/>
    </location>
</feature>
<keyword evidence="3" id="KW-1185">Reference proteome</keyword>
<dbReference type="SUPFAM" id="SSF53146">
    <property type="entry name" value="Nitrogenase accessory factor-like"/>
    <property type="match status" value="1"/>
</dbReference>
<dbReference type="InterPro" id="IPR003731">
    <property type="entry name" value="Di-Nase_FeMo-co_biosynth"/>
</dbReference>
<dbReference type="RefSeq" id="WP_078696133.1">
    <property type="nucleotide sequence ID" value="NZ_FUYH01000006.1"/>
</dbReference>
<accession>A0A1T4X776</accession>
<dbReference type="InterPro" id="IPR033913">
    <property type="entry name" value="MTH1175_dom"/>
</dbReference>
<dbReference type="Gene3D" id="3.30.420.130">
    <property type="entry name" value="Dinitrogenase iron-molybdenum cofactor biosynthesis domain"/>
    <property type="match status" value="1"/>
</dbReference>
<dbReference type="PANTHER" id="PTHR42983:SF1">
    <property type="entry name" value="IRON-MOLYBDENUM PROTEIN"/>
    <property type="match status" value="1"/>
</dbReference>
<reference evidence="3" key="1">
    <citation type="submission" date="2017-02" db="EMBL/GenBank/DDBJ databases">
        <authorList>
            <person name="Varghese N."/>
            <person name="Submissions S."/>
        </authorList>
    </citation>
    <scope>NUCLEOTIDE SEQUENCE [LARGE SCALE GENOMIC DNA]</scope>
    <source>
        <strain evidence="3">USBA 833</strain>
    </source>
</reference>
<gene>
    <name evidence="2" type="ORF">SAMN05443428_106144</name>
</gene>
<name>A0A1T4X776_9CLOT</name>
<dbReference type="EMBL" id="FUYH01000006">
    <property type="protein sequence ID" value="SKA85289.1"/>
    <property type="molecule type" value="Genomic_DNA"/>
</dbReference>
<dbReference type="AlphaFoldDB" id="A0A1T4X776"/>
<organism evidence="2 3">
    <name type="scientific">Caloramator quimbayensis</name>
    <dbReference type="NCBI Taxonomy" id="1147123"/>
    <lineage>
        <taxon>Bacteria</taxon>
        <taxon>Bacillati</taxon>
        <taxon>Bacillota</taxon>
        <taxon>Clostridia</taxon>
        <taxon>Eubacteriales</taxon>
        <taxon>Clostridiaceae</taxon>
        <taxon>Caloramator</taxon>
    </lineage>
</organism>
<dbReference type="Pfam" id="PF02579">
    <property type="entry name" value="Nitro_FeMo-Co"/>
    <property type="match status" value="1"/>
</dbReference>
<dbReference type="OrthoDB" id="280278at2"/>
<dbReference type="STRING" id="1147123.SAMN05443428_106144"/>
<dbReference type="PANTHER" id="PTHR42983">
    <property type="entry name" value="DINITROGENASE IRON-MOLYBDENUM COFACTOR PROTEIN-RELATED"/>
    <property type="match status" value="1"/>
</dbReference>
<evidence type="ECO:0000313" key="2">
    <source>
        <dbReference type="EMBL" id="SKA85289.1"/>
    </source>
</evidence>